<organism evidence="2 3">
    <name type="scientific">Purpureocillium lilacinum</name>
    <name type="common">Paecilomyces lilacinus</name>
    <dbReference type="NCBI Taxonomy" id="33203"/>
    <lineage>
        <taxon>Eukaryota</taxon>
        <taxon>Fungi</taxon>
        <taxon>Dikarya</taxon>
        <taxon>Ascomycota</taxon>
        <taxon>Pezizomycotina</taxon>
        <taxon>Sordariomycetes</taxon>
        <taxon>Hypocreomycetidae</taxon>
        <taxon>Hypocreales</taxon>
        <taxon>Ophiocordycipitaceae</taxon>
        <taxon>Purpureocillium</taxon>
    </lineage>
</organism>
<feature type="compositionally biased region" description="Pro residues" evidence="1">
    <location>
        <begin position="105"/>
        <end position="118"/>
    </location>
</feature>
<dbReference type="Proteomes" id="UP000245956">
    <property type="component" value="Unassembled WGS sequence"/>
</dbReference>
<protein>
    <submittedName>
        <fullName evidence="2">Uncharacterized protein</fullName>
    </submittedName>
</protein>
<gene>
    <name evidence="2" type="ORF">PCL_07907</name>
</gene>
<dbReference type="EMBL" id="LCWV01000003">
    <property type="protein sequence ID" value="PWI74593.1"/>
    <property type="molecule type" value="Genomic_DNA"/>
</dbReference>
<feature type="region of interest" description="Disordered" evidence="1">
    <location>
        <begin position="1"/>
        <end position="41"/>
    </location>
</feature>
<sequence>MPPSPSVPVAEKEREVSAVATPMDRDSHSRDTRAWRSIPATDVQPLRYEATRFSTYREGTWCESGTAQRGMKEAGPLSHTLPLSDELCSAPPVSVVKVSGGSSSPPIPQRKTPPPPLIRPGSPVFTFAVQPGPRKQKKIRRVVGAILLHPSPNSTRGHQLASCLAPSPPLPIGKKNESLSLLPTTHLPPLRPCHRTTGRGRIKPGNRKNARRTIIWGRAAGPLFPSPRASQYLPAPSSPGEIWYGRNSPRFHVRVPRDQPHARGGTQYYALSSRWKGPPQRSTRTCFVITLSSPYIRTCPGSLAWSALLSSAPCPTDRDAPPAQHRVQQESHRASHRIASHHRVGRSVGA</sequence>
<feature type="compositionally biased region" description="Basic residues" evidence="1">
    <location>
        <begin position="192"/>
        <end position="207"/>
    </location>
</feature>
<feature type="compositionally biased region" description="Basic and acidic residues" evidence="1">
    <location>
        <begin position="23"/>
        <end position="34"/>
    </location>
</feature>
<feature type="region of interest" description="Disordered" evidence="1">
    <location>
        <begin position="95"/>
        <end position="121"/>
    </location>
</feature>
<feature type="compositionally biased region" description="Basic residues" evidence="1">
    <location>
        <begin position="334"/>
        <end position="350"/>
    </location>
</feature>
<name>A0A2U3EJC8_PURLI</name>
<feature type="compositionally biased region" description="Low complexity" evidence="1">
    <location>
        <begin position="95"/>
        <end position="104"/>
    </location>
</feature>
<dbReference type="AlphaFoldDB" id="A0A2U3EJC8"/>
<accession>A0A2U3EJC8</accession>
<reference evidence="2 3" key="1">
    <citation type="journal article" date="2016" name="Front. Microbiol.">
        <title>Genome and transcriptome sequences reveal the specific parasitism of the nematophagous Purpureocillium lilacinum 36-1.</title>
        <authorList>
            <person name="Xie J."/>
            <person name="Li S."/>
            <person name="Mo C."/>
            <person name="Xiao X."/>
            <person name="Peng D."/>
            <person name="Wang G."/>
            <person name="Xiao Y."/>
        </authorList>
    </citation>
    <scope>NUCLEOTIDE SEQUENCE [LARGE SCALE GENOMIC DNA]</scope>
    <source>
        <strain evidence="2 3">36-1</strain>
    </source>
</reference>
<feature type="region of interest" description="Disordered" evidence="1">
    <location>
        <begin position="182"/>
        <end position="207"/>
    </location>
</feature>
<evidence type="ECO:0000313" key="2">
    <source>
        <dbReference type="EMBL" id="PWI74593.1"/>
    </source>
</evidence>
<evidence type="ECO:0000256" key="1">
    <source>
        <dbReference type="SAM" id="MobiDB-lite"/>
    </source>
</evidence>
<evidence type="ECO:0000313" key="3">
    <source>
        <dbReference type="Proteomes" id="UP000245956"/>
    </source>
</evidence>
<comment type="caution">
    <text evidence="2">The sequence shown here is derived from an EMBL/GenBank/DDBJ whole genome shotgun (WGS) entry which is preliminary data.</text>
</comment>
<proteinExistence type="predicted"/>
<feature type="region of interest" description="Disordered" evidence="1">
    <location>
        <begin position="314"/>
        <end position="350"/>
    </location>
</feature>